<evidence type="ECO:0000313" key="3">
    <source>
        <dbReference type="Proteomes" id="UP001519460"/>
    </source>
</evidence>
<keyword evidence="3" id="KW-1185">Reference proteome</keyword>
<feature type="compositionally biased region" description="Basic and acidic residues" evidence="1">
    <location>
        <begin position="674"/>
        <end position="727"/>
    </location>
</feature>
<comment type="caution">
    <text evidence="2">The sequence shown here is derived from an EMBL/GenBank/DDBJ whole genome shotgun (WGS) entry which is preliminary data.</text>
</comment>
<feature type="compositionally biased region" description="Basic and acidic residues" evidence="1">
    <location>
        <begin position="599"/>
        <end position="611"/>
    </location>
</feature>
<feature type="compositionally biased region" description="Basic and acidic residues" evidence="1">
    <location>
        <begin position="795"/>
        <end position="811"/>
    </location>
</feature>
<evidence type="ECO:0000313" key="2">
    <source>
        <dbReference type="EMBL" id="KAK7508081.1"/>
    </source>
</evidence>
<gene>
    <name evidence="2" type="ORF">BaRGS_00001046</name>
</gene>
<sequence>MFETYRRAHLSHEVHRKHVTWKAQLPGESEEAGGIDDPQWYRVRSNFCNLPSIVLVEEVAIPRVKEGEKPKSRVKSLEGKVSLKPETGKWTKMADKLKSRYGATRRLELSTEGFWEFLYSDRWKETCLLRVLEGELLDNLLAALYLLQRDHDVISYVTIAYIENKYQKMPPLACVRVVWLEPDLEDPNATGVEQVLVELDYFSHQDRSDQLELIEAHAKEKDSKICSPTASPRGTFADRTTIHPAVCLSAPSQLMSAGGRSLAGPPLKAVRSASLPGTAKFAAFSLATKSRSLEHASLCGINTSLPLPGSSKDSVPRASVKPASVCVTGGQSQFLPGNSRAGTIEPLPFLSETVGSVAPTLPSVATSPAITKLQKHSGQGRAGTVTRLPLIKCNMRGLKPPPPHASCLKPYHMLREPFLLRRGRTSTILPSVELPYKEELEAGLTEFDTPGSRKASSRLKSAELRAFSVLLDEEIEMAAEDPFLERIAEEDAYDVESGAPVKGRPKAASFVARPLIPASFAEQQKWGSQLPEDALTGQQAIRVQYLDDNDIDDNVYKVEIDQARVKQFQDDLTLMCNEFHAGPHFQTINEVPRETKLRGELGKHRDLRSPSRDSGIGISPAKAANKKEGKRYANRECAKVKTWMKCPTFAEFYQYLEEDEPDVPGVRKPVKASGRTETKQAKVKKRESDQATAKKRESKPVKQVRRETKVDQKKRLDRAKSATAHKRETLMKRAGLVAGQEDTWHLSVRFAYLAGGVCDSVGVRNALLRRREMLLNKLKELKAVSDQPPPPRKNRMSDFDDSPTDKPLETKKVVTPDDRDAEEELFKLMGFQRIFDVKKLNPAYCFEKMFAHRKEMVFVVRKERATTTRQFKSKVSVTFTRRRTAGGADDMVMTEARRVVAGVCQTLEEAGPRPGAGLVPC</sequence>
<dbReference type="AlphaFoldDB" id="A0ABD0M9K8"/>
<reference evidence="2 3" key="1">
    <citation type="journal article" date="2023" name="Sci. Data">
        <title>Genome assembly of the Korean intertidal mud-creeper Batillaria attramentaria.</title>
        <authorList>
            <person name="Patra A.K."/>
            <person name="Ho P.T."/>
            <person name="Jun S."/>
            <person name="Lee S.J."/>
            <person name="Kim Y."/>
            <person name="Won Y.J."/>
        </authorList>
    </citation>
    <scope>NUCLEOTIDE SEQUENCE [LARGE SCALE GENOMIC DNA]</scope>
    <source>
        <strain evidence="2">Wonlab-2016</strain>
    </source>
</reference>
<organism evidence="2 3">
    <name type="scientific">Batillaria attramentaria</name>
    <dbReference type="NCBI Taxonomy" id="370345"/>
    <lineage>
        <taxon>Eukaryota</taxon>
        <taxon>Metazoa</taxon>
        <taxon>Spiralia</taxon>
        <taxon>Lophotrochozoa</taxon>
        <taxon>Mollusca</taxon>
        <taxon>Gastropoda</taxon>
        <taxon>Caenogastropoda</taxon>
        <taxon>Sorbeoconcha</taxon>
        <taxon>Cerithioidea</taxon>
        <taxon>Batillariidae</taxon>
        <taxon>Batillaria</taxon>
    </lineage>
</organism>
<dbReference type="EMBL" id="JACVVK020000003">
    <property type="protein sequence ID" value="KAK7508081.1"/>
    <property type="molecule type" value="Genomic_DNA"/>
</dbReference>
<name>A0ABD0M9K8_9CAEN</name>
<evidence type="ECO:0000256" key="1">
    <source>
        <dbReference type="SAM" id="MobiDB-lite"/>
    </source>
</evidence>
<proteinExistence type="predicted"/>
<feature type="region of interest" description="Disordered" evidence="1">
    <location>
        <begin position="599"/>
        <end position="631"/>
    </location>
</feature>
<dbReference type="Proteomes" id="UP001519460">
    <property type="component" value="Unassembled WGS sequence"/>
</dbReference>
<feature type="region of interest" description="Disordered" evidence="1">
    <location>
        <begin position="662"/>
        <end position="727"/>
    </location>
</feature>
<protein>
    <submittedName>
        <fullName evidence="2">Uncharacterized protein</fullName>
    </submittedName>
</protein>
<accession>A0ABD0M9K8</accession>
<feature type="region of interest" description="Disordered" evidence="1">
    <location>
        <begin position="781"/>
        <end position="811"/>
    </location>
</feature>